<dbReference type="AlphaFoldDB" id="A0A9P5WW83"/>
<organism evidence="1 2">
    <name type="scientific">Macrolepiota fuliginosa MF-IS2</name>
    <dbReference type="NCBI Taxonomy" id="1400762"/>
    <lineage>
        <taxon>Eukaryota</taxon>
        <taxon>Fungi</taxon>
        <taxon>Dikarya</taxon>
        <taxon>Basidiomycota</taxon>
        <taxon>Agaricomycotina</taxon>
        <taxon>Agaricomycetes</taxon>
        <taxon>Agaricomycetidae</taxon>
        <taxon>Agaricales</taxon>
        <taxon>Agaricineae</taxon>
        <taxon>Agaricaceae</taxon>
        <taxon>Macrolepiota</taxon>
    </lineage>
</organism>
<reference evidence="1" key="1">
    <citation type="submission" date="2020-11" db="EMBL/GenBank/DDBJ databases">
        <authorList>
            <consortium name="DOE Joint Genome Institute"/>
            <person name="Ahrendt S."/>
            <person name="Riley R."/>
            <person name="Andreopoulos W."/>
            <person name="Labutti K."/>
            <person name="Pangilinan J."/>
            <person name="Ruiz-Duenas F.J."/>
            <person name="Barrasa J.M."/>
            <person name="Sanchez-Garcia M."/>
            <person name="Camarero S."/>
            <person name="Miyauchi S."/>
            <person name="Serrano A."/>
            <person name="Linde D."/>
            <person name="Babiker R."/>
            <person name="Drula E."/>
            <person name="Ayuso-Fernandez I."/>
            <person name="Pacheco R."/>
            <person name="Padilla G."/>
            <person name="Ferreira P."/>
            <person name="Barriuso J."/>
            <person name="Kellner H."/>
            <person name="Castanera R."/>
            <person name="Alfaro M."/>
            <person name="Ramirez L."/>
            <person name="Pisabarro A.G."/>
            <person name="Kuo A."/>
            <person name="Tritt A."/>
            <person name="Lipzen A."/>
            <person name="He G."/>
            <person name="Yan M."/>
            <person name="Ng V."/>
            <person name="Cullen D."/>
            <person name="Martin F."/>
            <person name="Rosso M.-N."/>
            <person name="Henrissat B."/>
            <person name="Hibbett D."/>
            <person name="Martinez A.T."/>
            <person name="Grigoriev I.V."/>
        </authorList>
    </citation>
    <scope>NUCLEOTIDE SEQUENCE</scope>
    <source>
        <strain evidence="1">MF-IS2</strain>
    </source>
</reference>
<sequence length="162" mass="18555">MHMNPLPTLPTSFDTLSPGQQHNQLVFPCSSPQFPQVNDPFNNSWWIHTSNMFAIEFINEKGPVQSTIHDLGLANRTNHPANVQVLTNTTSTLPTIPQSEKAKLWDLELQCIQAFLDDLKQPPDMTNNAFKHFIQQAARFFIKDGRLWRKDPKNKHKIVIAK</sequence>
<evidence type="ECO:0000313" key="1">
    <source>
        <dbReference type="EMBL" id="KAF9440029.1"/>
    </source>
</evidence>
<dbReference type="Proteomes" id="UP000807342">
    <property type="component" value="Unassembled WGS sequence"/>
</dbReference>
<dbReference type="OrthoDB" id="3035440at2759"/>
<proteinExistence type="predicted"/>
<accession>A0A9P5WW83</accession>
<comment type="caution">
    <text evidence="1">The sequence shown here is derived from an EMBL/GenBank/DDBJ whole genome shotgun (WGS) entry which is preliminary data.</text>
</comment>
<dbReference type="EMBL" id="MU152981">
    <property type="protein sequence ID" value="KAF9440029.1"/>
    <property type="molecule type" value="Genomic_DNA"/>
</dbReference>
<keyword evidence="2" id="KW-1185">Reference proteome</keyword>
<protein>
    <submittedName>
        <fullName evidence="1">Uncharacterized protein</fullName>
    </submittedName>
</protein>
<gene>
    <name evidence="1" type="ORF">P691DRAFT_768414</name>
</gene>
<name>A0A9P5WW83_9AGAR</name>
<evidence type="ECO:0000313" key="2">
    <source>
        <dbReference type="Proteomes" id="UP000807342"/>
    </source>
</evidence>